<sequence length="346" mass="38467">MINMDQPSDMEEVSNNETETTQAPFGSPPAKPDIDCDSPVSPRNDSAVIESNDGFKEETFTTTEETKEEKDVGSGNVESDELDAENKDDVPEGPSSDVKSENWQLKLEIYSSTSSSSHEDSEPEEQKESSMKPNSERSIESPEMSQEIPESEDPEKSDAESEFLGFETHPDPSSVTAIYQKLIAKSEAAVDIDKWSSCSGSGSPPFSDYNSDDGDPFNQSPRSRDRYYPYSERDEDETAGSTRNSYESMSHEGIVGSSYIPPETLKFLPTSKRKGDACSSTPTKGRRQVVDVNNPAFKVPFTLGWKREVVFRSTVDGGANNKRLADIYYYTPTGKKMRSSREIMEY</sequence>
<dbReference type="GO" id="GO:0003677">
    <property type="term" value="F:DNA binding"/>
    <property type="evidence" value="ECO:0007669"/>
    <property type="project" value="InterPro"/>
</dbReference>
<comment type="caution">
    <text evidence="3">The sequence shown here is derived from an EMBL/GenBank/DDBJ whole genome shotgun (WGS) entry which is preliminary data.</text>
</comment>
<evidence type="ECO:0000256" key="1">
    <source>
        <dbReference type="SAM" id="MobiDB-lite"/>
    </source>
</evidence>
<feature type="compositionally biased region" description="Low complexity" evidence="1">
    <location>
        <begin position="196"/>
        <end position="207"/>
    </location>
</feature>
<keyword evidence="4" id="KW-1185">Reference proteome</keyword>
<dbReference type="SUPFAM" id="SSF54171">
    <property type="entry name" value="DNA-binding domain"/>
    <property type="match status" value="1"/>
</dbReference>
<evidence type="ECO:0000313" key="3">
    <source>
        <dbReference type="EMBL" id="KAG8226266.1"/>
    </source>
</evidence>
<reference evidence="3" key="2">
    <citation type="submission" date="2017-10" db="EMBL/GenBank/DDBJ databases">
        <title>Ladona fulva Genome sequencing and assembly.</title>
        <authorList>
            <person name="Murali S."/>
            <person name="Richards S."/>
            <person name="Bandaranaike D."/>
            <person name="Bellair M."/>
            <person name="Blankenburg K."/>
            <person name="Chao H."/>
            <person name="Dinh H."/>
            <person name="Doddapaneni H."/>
            <person name="Dugan-Rocha S."/>
            <person name="Elkadiri S."/>
            <person name="Gnanaolivu R."/>
            <person name="Hernandez B."/>
            <person name="Skinner E."/>
            <person name="Javaid M."/>
            <person name="Lee S."/>
            <person name="Li M."/>
            <person name="Ming W."/>
            <person name="Munidasa M."/>
            <person name="Muniz J."/>
            <person name="Nguyen L."/>
            <person name="Hughes D."/>
            <person name="Osuji N."/>
            <person name="Pu L.-L."/>
            <person name="Puazo M."/>
            <person name="Qu C."/>
            <person name="Quiroz J."/>
            <person name="Raj R."/>
            <person name="Weissenberger G."/>
            <person name="Xin Y."/>
            <person name="Zou X."/>
            <person name="Han Y."/>
            <person name="Worley K."/>
            <person name="Muzny D."/>
            <person name="Gibbs R."/>
        </authorList>
    </citation>
    <scope>NUCLEOTIDE SEQUENCE</scope>
    <source>
        <strain evidence="3">Sampled in the wild</strain>
    </source>
</reference>
<dbReference type="InterPro" id="IPR001739">
    <property type="entry name" value="Methyl_CpG_DNA-bd"/>
</dbReference>
<gene>
    <name evidence="3" type="ORF">J437_LFUL004823</name>
</gene>
<accession>A0A8K0NY28</accession>
<dbReference type="AlphaFoldDB" id="A0A8K0NY28"/>
<proteinExistence type="predicted"/>
<feature type="compositionally biased region" description="Polar residues" evidence="1">
    <location>
        <begin position="15"/>
        <end position="24"/>
    </location>
</feature>
<feature type="compositionally biased region" description="Basic and acidic residues" evidence="1">
    <location>
        <begin position="53"/>
        <end position="72"/>
    </location>
</feature>
<name>A0A8K0NY28_LADFU</name>
<evidence type="ECO:0000313" key="4">
    <source>
        <dbReference type="Proteomes" id="UP000792457"/>
    </source>
</evidence>
<evidence type="ECO:0000259" key="2">
    <source>
        <dbReference type="PROSITE" id="PS50982"/>
    </source>
</evidence>
<feature type="compositionally biased region" description="Polar residues" evidence="1">
    <location>
        <begin position="239"/>
        <end position="248"/>
    </location>
</feature>
<feature type="non-terminal residue" evidence="3">
    <location>
        <position position="1"/>
    </location>
</feature>
<dbReference type="PROSITE" id="PS50982">
    <property type="entry name" value="MBD"/>
    <property type="match status" value="1"/>
</dbReference>
<dbReference type="OrthoDB" id="61560at2759"/>
<feature type="compositionally biased region" description="Basic and acidic residues" evidence="1">
    <location>
        <begin position="117"/>
        <end position="140"/>
    </location>
</feature>
<dbReference type="Gene3D" id="3.30.890.10">
    <property type="entry name" value="Methyl-cpg-binding Protein 2, Chain A"/>
    <property type="match status" value="1"/>
</dbReference>
<reference evidence="3" key="1">
    <citation type="submission" date="2013-04" db="EMBL/GenBank/DDBJ databases">
        <authorList>
            <person name="Qu J."/>
            <person name="Murali S.C."/>
            <person name="Bandaranaike D."/>
            <person name="Bellair M."/>
            <person name="Blankenburg K."/>
            <person name="Chao H."/>
            <person name="Dinh H."/>
            <person name="Doddapaneni H."/>
            <person name="Downs B."/>
            <person name="Dugan-Rocha S."/>
            <person name="Elkadiri S."/>
            <person name="Gnanaolivu R.D."/>
            <person name="Hernandez B."/>
            <person name="Javaid M."/>
            <person name="Jayaseelan J.C."/>
            <person name="Lee S."/>
            <person name="Li M."/>
            <person name="Ming W."/>
            <person name="Munidasa M."/>
            <person name="Muniz J."/>
            <person name="Nguyen L."/>
            <person name="Ongeri F."/>
            <person name="Osuji N."/>
            <person name="Pu L.-L."/>
            <person name="Puazo M."/>
            <person name="Qu C."/>
            <person name="Quiroz J."/>
            <person name="Raj R."/>
            <person name="Weissenberger G."/>
            <person name="Xin Y."/>
            <person name="Zou X."/>
            <person name="Han Y."/>
            <person name="Richards S."/>
            <person name="Worley K."/>
            <person name="Muzny D."/>
            <person name="Gibbs R."/>
        </authorList>
    </citation>
    <scope>NUCLEOTIDE SEQUENCE</scope>
    <source>
        <strain evidence="3">Sampled in the wild</strain>
    </source>
</reference>
<dbReference type="EMBL" id="KZ308273">
    <property type="protein sequence ID" value="KAG8226266.1"/>
    <property type="molecule type" value="Genomic_DNA"/>
</dbReference>
<protein>
    <recommendedName>
        <fullName evidence="2">MBD domain-containing protein</fullName>
    </recommendedName>
</protein>
<dbReference type="InterPro" id="IPR016177">
    <property type="entry name" value="DNA-bd_dom_sf"/>
</dbReference>
<feature type="region of interest" description="Disordered" evidence="1">
    <location>
        <begin position="194"/>
        <end position="248"/>
    </location>
</feature>
<organism evidence="3 4">
    <name type="scientific">Ladona fulva</name>
    <name type="common">Scarce chaser dragonfly</name>
    <name type="synonym">Libellula fulva</name>
    <dbReference type="NCBI Taxonomy" id="123851"/>
    <lineage>
        <taxon>Eukaryota</taxon>
        <taxon>Metazoa</taxon>
        <taxon>Ecdysozoa</taxon>
        <taxon>Arthropoda</taxon>
        <taxon>Hexapoda</taxon>
        <taxon>Insecta</taxon>
        <taxon>Pterygota</taxon>
        <taxon>Palaeoptera</taxon>
        <taxon>Odonata</taxon>
        <taxon>Epiprocta</taxon>
        <taxon>Anisoptera</taxon>
        <taxon>Libelluloidea</taxon>
        <taxon>Libellulidae</taxon>
        <taxon>Ladona</taxon>
    </lineage>
</organism>
<dbReference type="Proteomes" id="UP000792457">
    <property type="component" value="Unassembled WGS sequence"/>
</dbReference>
<feature type="domain" description="MBD" evidence="2">
    <location>
        <begin position="291"/>
        <end position="346"/>
    </location>
</feature>
<feature type="region of interest" description="Disordered" evidence="1">
    <location>
        <begin position="1"/>
        <end position="172"/>
    </location>
</feature>
<dbReference type="Pfam" id="PF01429">
    <property type="entry name" value="MBD"/>
    <property type="match status" value="1"/>
</dbReference>